<dbReference type="EMBL" id="JAAWWK010000005">
    <property type="protein sequence ID" value="NKI18508.1"/>
    <property type="molecule type" value="Genomic_DNA"/>
</dbReference>
<dbReference type="Proteomes" id="UP000765845">
    <property type="component" value="Unassembled WGS sequence"/>
</dbReference>
<gene>
    <name evidence="1" type="ORF">HCU74_13915</name>
</gene>
<evidence type="ECO:0000313" key="1">
    <source>
        <dbReference type="EMBL" id="NKI18508.1"/>
    </source>
</evidence>
<organism evidence="1 2">
    <name type="scientific">Spongiibacter thalassae</name>
    <dbReference type="NCBI Taxonomy" id="2721624"/>
    <lineage>
        <taxon>Bacteria</taxon>
        <taxon>Pseudomonadati</taxon>
        <taxon>Pseudomonadota</taxon>
        <taxon>Gammaproteobacteria</taxon>
        <taxon>Cellvibrionales</taxon>
        <taxon>Spongiibacteraceae</taxon>
        <taxon>Spongiibacter</taxon>
    </lineage>
</organism>
<proteinExistence type="predicted"/>
<reference evidence="1 2" key="1">
    <citation type="submission" date="2020-04" db="EMBL/GenBank/DDBJ databases">
        <authorList>
            <person name="Yoon J."/>
        </authorList>
    </citation>
    <scope>NUCLEOTIDE SEQUENCE [LARGE SCALE GENOMIC DNA]</scope>
    <source>
        <strain evidence="1 2">KMU-166</strain>
    </source>
</reference>
<evidence type="ECO:0000313" key="2">
    <source>
        <dbReference type="Proteomes" id="UP000765845"/>
    </source>
</evidence>
<accession>A0ABX1GH67</accession>
<sequence>MSSEVDLAALAEEIEQLEGKFVHSSSSGYFLKTDDQAEFKRIVVEAKSILDAELGRANDFSMNLISSINSGSDGFFGGPSMAKVKETRKVLVGSLNHLRRRHNFGVLQRKPTSPAYIDTTRLAELRGIVGQNWDMARLVRLCEELNIAHENGCLMSIAMLVRAILDHIPPIFGCKNFAEVVNNYPGSKSFRGSMQHLDKALRHVADSLLHQQIRKRESLPSPTQVDFRAGVDVLLGEIVRVLG</sequence>
<keyword evidence="2" id="KW-1185">Reference proteome</keyword>
<dbReference type="RefSeq" id="WP_168451044.1">
    <property type="nucleotide sequence ID" value="NZ_JAAWWK010000005.1"/>
</dbReference>
<name>A0ABX1GH67_9GAMM</name>
<comment type="caution">
    <text evidence="1">The sequence shown here is derived from an EMBL/GenBank/DDBJ whole genome shotgun (WGS) entry which is preliminary data.</text>
</comment>
<protein>
    <submittedName>
        <fullName evidence="1">Uncharacterized protein</fullName>
    </submittedName>
</protein>